<dbReference type="InterPro" id="IPR036869">
    <property type="entry name" value="J_dom_sf"/>
</dbReference>
<dbReference type="PROSITE" id="PS50076">
    <property type="entry name" value="DNAJ_2"/>
    <property type="match status" value="1"/>
</dbReference>
<evidence type="ECO:0000313" key="4">
    <source>
        <dbReference type="EMBL" id="KAL1514984.1"/>
    </source>
</evidence>
<dbReference type="SUPFAM" id="SSF46565">
    <property type="entry name" value="Chaperone J-domain"/>
    <property type="match status" value="1"/>
</dbReference>
<protein>
    <recommendedName>
        <fullName evidence="3">J domain-containing protein</fullName>
    </recommendedName>
</protein>
<keyword evidence="1" id="KW-0175">Coiled coil</keyword>
<dbReference type="InterPro" id="IPR001623">
    <property type="entry name" value="DnaJ_domain"/>
</dbReference>
<accession>A0AB34J6G9</accession>
<dbReference type="PRINTS" id="PR00625">
    <property type="entry name" value="JDOMAIN"/>
</dbReference>
<dbReference type="EMBL" id="JBGBPQ010000012">
    <property type="protein sequence ID" value="KAL1514984.1"/>
    <property type="molecule type" value="Genomic_DNA"/>
</dbReference>
<feature type="coiled-coil region" evidence="1">
    <location>
        <begin position="193"/>
        <end position="230"/>
    </location>
</feature>
<feature type="region of interest" description="Disordered" evidence="2">
    <location>
        <begin position="125"/>
        <end position="156"/>
    </location>
</feature>
<reference evidence="4 5" key="1">
    <citation type="journal article" date="2024" name="Science">
        <title>Giant polyketide synthase enzymes in the biosynthesis of giant marine polyether toxins.</title>
        <authorList>
            <person name="Fallon T.R."/>
            <person name="Shende V.V."/>
            <person name="Wierzbicki I.H."/>
            <person name="Pendleton A.L."/>
            <person name="Watervoot N.F."/>
            <person name="Auber R.P."/>
            <person name="Gonzalez D.J."/>
            <person name="Wisecaver J.H."/>
            <person name="Moore B.S."/>
        </authorList>
    </citation>
    <scope>NUCLEOTIDE SEQUENCE [LARGE SCALE GENOMIC DNA]</scope>
    <source>
        <strain evidence="4 5">12B1</strain>
    </source>
</reference>
<organism evidence="4 5">
    <name type="scientific">Prymnesium parvum</name>
    <name type="common">Toxic golden alga</name>
    <dbReference type="NCBI Taxonomy" id="97485"/>
    <lineage>
        <taxon>Eukaryota</taxon>
        <taxon>Haptista</taxon>
        <taxon>Haptophyta</taxon>
        <taxon>Prymnesiophyceae</taxon>
        <taxon>Prymnesiales</taxon>
        <taxon>Prymnesiaceae</taxon>
        <taxon>Prymnesium</taxon>
    </lineage>
</organism>
<dbReference type="Gene3D" id="1.10.287.110">
    <property type="entry name" value="DnaJ domain"/>
    <property type="match status" value="1"/>
</dbReference>
<evidence type="ECO:0000256" key="1">
    <source>
        <dbReference type="SAM" id="Coils"/>
    </source>
</evidence>
<dbReference type="InterPro" id="IPR050817">
    <property type="entry name" value="DjlA_DnaK_co-chaperone"/>
</dbReference>
<comment type="caution">
    <text evidence="4">The sequence shown here is derived from an EMBL/GenBank/DDBJ whole genome shotgun (WGS) entry which is preliminary data.</text>
</comment>
<feature type="coiled-coil region" evidence="1">
    <location>
        <begin position="313"/>
        <end position="377"/>
    </location>
</feature>
<dbReference type="AlphaFoldDB" id="A0AB34J6G9"/>
<proteinExistence type="predicted"/>
<evidence type="ECO:0000313" key="5">
    <source>
        <dbReference type="Proteomes" id="UP001515480"/>
    </source>
</evidence>
<dbReference type="Proteomes" id="UP001515480">
    <property type="component" value="Unassembled WGS sequence"/>
</dbReference>
<dbReference type="PANTHER" id="PTHR24074">
    <property type="entry name" value="CO-CHAPERONE PROTEIN DJLA"/>
    <property type="match status" value="1"/>
</dbReference>
<keyword evidence="5" id="KW-1185">Reference proteome</keyword>
<dbReference type="CDD" id="cd06257">
    <property type="entry name" value="DnaJ"/>
    <property type="match status" value="1"/>
</dbReference>
<sequence length="792" mass="87520">MVSDDAGFYKILGVPHDATLAQIRRAYLKIARNSHPDRCVDKDAHFKLAAVGEAWAVLRDPRLRAVYDSEGKDGLDMLSDDEGNIFDANLRADVARGSTSDGQSEDEISLINAFLAAGDRLCKPSVPTSASYSHSDGRVRPHSPRETSYSQVVGTAEASEAHRDLLRVQAELSATQADREMLHERLGTTRAELTAEQERRMRETRRAAEAERALEEFQAANNEVRDAVAHVHRSSDSTVVEWQEDDRQRFDEEVRLRCDAAVDAAKAAWMLGEESRVQEAVDAARADWEERARAEWEAREASRREAHRTAILAAAADERAAALRKEQKKLQAIHDAAMQEALDQASKKLQEQEADFLRRAEEASEIAAAKLKEALATERAQLTKEWTARMDRTHELAIQQAREECDARTRVEHHLLRQELRREADERVGMKAAMAAAEMRKVEADAMQKVEAAAREAASTAARTIKVQAAQLAAQQCGGIPRAVIEAAAAPLVESGLESIRQEMRAGQRAEVERATEALQREAREARQELAEAKAAREVAEREKSRLELLLASKLSEADSAARFSADADGEIGELKRTLALACSLFEQVKKELASVRFAKSAKLQDKAEILAHEVRMALRNAGGRALERIGYSQESGDYIRDCTSTSDWGSSKNGCDGSEEPPSATELNIQAFQARLTELSKAEERGRIAGRVEAEEQAEKRVEEAVRTALQGAAERSDEAADKMMRSILLSLRDEAPETVRLLVVESCEAATASLQAELHRTREQSRQLAKKLAGAQTAKSSGVGSWLQWS</sequence>
<feature type="coiled-coil region" evidence="1">
    <location>
        <begin position="505"/>
        <end position="557"/>
    </location>
</feature>
<gene>
    <name evidence="4" type="ORF">AB1Y20_004059</name>
</gene>
<feature type="compositionally biased region" description="Basic and acidic residues" evidence="2">
    <location>
        <begin position="135"/>
        <end position="145"/>
    </location>
</feature>
<evidence type="ECO:0000259" key="3">
    <source>
        <dbReference type="PROSITE" id="PS50076"/>
    </source>
</evidence>
<evidence type="ECO:0000256" key="2">
    <source>
        <dbReference type="SAM" id="MobiDB-lite"/>
    </source>
</evidence>
<feature type="domain" description="J" evidence="3">
    <location>
        <begin position="7"/>
        <end position="71"/>
    </location>
</feature>
<dbReference type="SMART" id="SM00271">
    <property type="entry name" value="DnaJ"/>
    <property type="match status" value="1"/>
</dbReference>
<dbReference type="Pfam" id="PF00226">
    <property type="entry name" value="DnaJ"/>
    <property type="match status" value="1"/>
</dbReference>
<name>A0AB34J6G9_PRYPA</name>